<evidence type="ECO:0008006" key="11">
    <source>
        <dbReference type="Google" id="ProtNLM"/>
    </source>
</evidence>
<evidence type="ECO:0000256" key="4">
    <source>
        <dbReference type="ARBA" id="ARBA00022989"/>
    </source>
</evidence>
<keyword evidence="8" id="KW-0732">Signal</keyword>
<keyword evidence="6" id="KW-0325">Glycoprotein</keyword>
<protein>
    <recommendedName>
        <fullName evidence="11">Prominin-like protein</fullName>
    </recommendedName>
</protein>
<accession>A0A811KBV8</accession>
<evidence type="ECO:0000313" key="10">
    <source>
        <dbReference type="Proteomes" id="UP000614601"/>
    </source>
</evidence>
<feature type="chain" id="PRO_5035594768" description="Prominin-like protein" evidence="8">
    <location>
        <begin position="19"/>
        <end position="686"/>
    </location>
</feature>
<feature type="transmembrane region" description="Helical" evidence="7">
    <location>
        <begin position="72"/>
        <end position="99"/>
    </location>
</feature>
<dbReference type="Proteomes" id="UP000614601">
    <property type="component" value="Unassembled WGS sequence"/>
</dbReference>
<evidence type="ECO:0000256" key="3">
    <source>
        <dbReference type="ARBA" id="ARBA00022692"/>
    </source>
</evidence>
<name>A0A811KBV8_9BILA</name>
<evidence type="ECO:0000256" key="7">
    <source>
        <dbReference type="SAM" id="Phobius"/>
    </source>
</evidence>
<comment type="similarity">
    <text evidence="2">Belongs to the prominin family.</text>
</comment>
<evidence type="ECO:0000256" key="2">
    <source>
        <dbReference type="ARBA" id="ARBA00006058"/>
    </source>
</evidence>
<dbReference type="OrthoDB" id="6229420at2759"/>
<dbReference type="EMBL" id="CAJFCW020000002">
    <property type="protein sequence ID" value="CAG9097837.1"/>
    <property type="molecule type" value="Genomic_DNA"/>
</dbReference>
<proteinExistence type="inferred from homology"/>
<feature type="transmembrane region" description="Helical" evidence="7">
    <location>
        <begin position="111"/>
        <end position="132"/>
    </location>
</feature>
<feature type="transmembrane region" description="Helical" evidence="7">
    <location>
        <begin position="638"/>
        <end position="660"/>
    </location>
</feature>
<feature type="signal peptide" evidence="8">
    <location>
        <begin position="1"/>
        <end position="18"/>
    </location>
</feature>
<evidence type="ECO:0000256" key="5">
    <source>
        <dbReference type="ARBA" id="ARBA00023136"/>
    </source>
</evidence>
<dbReference type="AlphaFoldDB" id="A0A811KBV8"/>
<organism evidence="9 10">
    <name type="scientific">Bursaphelenchus okinawaensis</name>
    <dbReference type="NCBI Taxonomy" id="465554"/>
    <lineage>
        <taxon>Eukaryota</taxon>
        <taxon>Metazoa</taxon>
        <taxon>Ecdysozoa</taxon>
        <taxon>Nematoda</taxon>
        <taxon>Chromadorea</taxon>
        <taxon>Rhabditida</taxon>
        <taxon>Tylenchina</taxon>
        <taxon>Tylenchomorpha</taxon>
        <taxon>Aphelenchoidea</taxon>
        <taxon>Aphelenchoididae</taxon>
        <taxon>Bursaphelenchus</taxon>
    </lineage>
</organism>
<evidence type="ECO:0000256" key="8">
    <source>
        <dbReference type="SAM" id="SignalP"/>
    </source>
</evidence>
<feature type="transmembrane region" description="Helical" evidence="7">
    <location>
        <begin position="372"/>
        <end position="394"/>
    </location>
</feature>
<reference evidence="9" key="1">
    <citation type="submission" date="2020-09" db="EMBL/GenBank/DDBJ databases">
        <authorList>
            <person name="Kikuchi T."/>
        </authorList>
    </citation>
    <scope>NUCLEOTIDE SEQUENCE</scope>
    <source>
        <strain evidence="9">SH1</strain>
    </source>
</reference>
<dbReference type="PANTHER" id="PTHR22730">
    <property type="entry name" value="PROMININ PROM PROTEIN"/>
    <property type="match status" value="1"/>
</dbReference>
<comment type="caution">
    <text evidence="9">The sequence shown here is derived from an EMBL/GenBank/DDBJ whole genome shotgun (WGS) entry which is preliminary data.</text>
</comment>
<keyword evidence="10" id="KW-1185">Reference proteome</keyword>
<dbReference type="PANTHER" id="PTHR22730:SF1">
    <property type="entry name" value="PROMININ-LIKE PROTEIN"/>
    <property type="match status" value="1"/>
</dbReference>
<dbReference type="InterPro" id="IPR008795">
    <property type="entry name" value="Prominin"/>
</dbReference>
<evidence type="ECO:0000313" key="9">
    <source>
        <dbReference type="EMBL" id="CAD5212847.1"/>
    </source>
</evidence>
<dbReference type="GO" id="GO:0016020">
    <property type="term" value="C:membrane"/>
    <property type="evidence" value="ECO:0007669"/>
    <property type="project" value="UniProtKB-SubCell"/>
</dbReference>
<evidence type="ECO:0000256" key="1">
    <source>
        <dbReference type="ARBA" id="ARBA00004141"/>
    </source>
</evidence>
<sequence length="686" mass="76896">MKCGVVFVFLIVSNVVHANDDGQRLLHGLGSYGGGIVNKVATPLTDDNIKELSEDFKNVATWKTYLYPLLRASIAIVAVTLILYIGFIVSTCICCCVSIKGSKPCRMILNGVILALIAITMLFGAFSLYAAAVTSTKLIDSSKTAIDYIKQIEDLADKNCQGLSEESQNAVNMIKKWGMDKALKRISNLPKSVRKYLSHNLKDFNDKTAKIVTLINGTNVECINDLLNIINTHPEAKSINRLKQLEQSFEYGKKLKYLNVENEVKLKFDAIEAKITKNVRVKLIEVLNKLEAKVSNGMRPVDNFCKQKYSDQGVDMVNQAKAAIGEKNLKIPYYIGLTVAIALIIGLAIAAIAVVLNIVFSTGISRCNLLNTGTFLIASYLPLIAILAAFLLLIGGTGTLLCEPLQKPLEHPDIIQFFDNLLLKQLPDTVAFNNKTYKITELLSETPITKFLKDCRREKSVVNVFGLVEKLQINETLNANSKRAQDRYTKQLNEYNIGSVTGLYRKEIEKMRDQINAGGDFDTQDYTDWQLFADSPEIEKAIKGVEQVIENMNQIKKLLPTDKELNRFTIVTKPSNIKKVINRQLELFNKDRNVMINQLLRSLKRGIDQKILNCGDLRQLVDNLRTEVCVNTVDPLNAWWVSLLHVIVFAFPLVYIGLYLSKLYKGEEGSSTEENSPQYESNNNDK</sequence>
<keyword evidence="5 7" id="KW-0472">Membrane</keyword>
<dbReference type="Proteomes" id="UP000783686">
    <property type="component" value="Unassembled WGS sequence"/>
</dbReference>
<feature type="transmembrane region" description="Helical" evidence="7">
    <location>
        <begin position="333"/>
        <end position="360"/>
    </location>
</feature>
<evidence type="ECO:0000256" key="6">
    <source>
        <dbReference type="ARBA" id="ARBA00023180"/>
    </source>
</evidence>
<keyword evidence="3 7" id="KW-0812">Transmembrane</keyword>
<dbReference type="Pfam" id="PF05478">
    <property type="entry name" value="Prominin"/>
    <property type="match status" value="1"/>
</dbReference>
<dbReference type="EMBL" id="CAJFDH010000002">
    <property type="protein sequence ID" value="CAD5212847.1"/>
    <property type="molecule type" value="Genomic_DNA"/>
</dbReference>
<gene>
    <name evidence="9" type="ORF">BOKJ2_LOCUS4648</name>
</gene>
<comment type="subcellular location">
    <subcellularLocation>
        <location evidence="1">Membrane</location>
        <topology evidence="1">Multi-pass membrane protein</topology>
    </subcellularLocation>
</comment>
<keyword evidence="4 7" id="KW-1133">Transmembrane helix</keyword>